<dbReference type="AlphaFoldDB" id="A0A1G7G3A7"/>
<feature type="transmembrane region" description="Helical" evidence="1">
    <location>
        <begin position="6"/>
        <end position="25"/>
    </location>
</feature>
<accession>A0A1G7G3A7</accession>
<keyword evidence="1" id="KW-1133">Transmembrane helix</keyword>
<keyword evidence="1" id="KW-0812">Transmembrane</keyword>
<dbReference type="RefSeq" id="WP_170828870.1">
    <property type="nucleotide sequence ID" value="NZ_FMZR01000046.1"/>
</dbReference>
<organism evidence="2 3">
    <name type="scientific">Bacillus wiedmannii</name>
    <dbReference type="NCBI Taxonomy" id="1890302"/>
    <lineage>
        <taxon>Bacteria</taxon>
        <taxon>Bacillati</taxon>
        <taxon>Bacillota</taxon>
        <taxon>Bacilli</taxon>
        <taxon>Bacillales</taxon>
        <taxon>Bacillaceae</taxon>
        <taxon>Bacillus</taxon>
        <taxon>Bacillus cereus group</taxon>
    </lineage>
</organism>
<keyword evidence="1" id="KW-0472">Membrane</keyword>
<name>A0A1G7G3A7_9BACI</name>
<proteinExistence type="predicted"/>
<evidence type="ECO:0000313" key="2">
    <source>
        <dbReference type="EMBL" id="SDE82621.1"/>
    </source>
</evidence>
<evidence type="ECO:0000256" key="1">
    <source>
        <dbReference type="SAM" id="Phobius"/>
    </source>
</evidence>
<sequence length="53" mass="6214">MTELLMQLMIIIGIMVLAFLVYTISLQQMTQDIVREILDQKEINKTNTIQMKN</sequence>
<reference evidence="3" key="1">
    <citation type="submission" date="2016-10" db="EMBL/GenBank/DDBJ databases">
        <authorList>
            <person name="Varghese N."/>
        </authorList>
    </citation>
    <scope>NUCLEOTIDE SEQUENCE [LARGE SCALE GENOMIC DNA]</scope>
    <source>
        <strain evidence="3">KPR-7A</strain>
    </source>
</reference>
<gene>
    <name evidence="2" type="ORF">SAMN04487767_1464</name>
</gene>
<dbReference type="Proteomes" id="UP000183507">
    <property type="component" value="Unassembled WGS sequence"/>
</dbReference>
<dbReference type="EMBL" id="FMZR01000046">
    <property type="protein sequence ID" value="SDE82621.1"/>
    <property type="molecule type" value="Genomic_DNA"/>
</dbReference>
<evidence type="ECO:0000313" key="3">
    <source>
        <dbReference type="Proteomes" id="UP000183507"/>
    </source>
</evidence>
<protein>
    <submittedName>
        <fullName evidence="2">Uncharacterized protein</fullName>
    </submittedName>
</protein>